<comment type="caution">
    <text evidence="3">The sequence shown here is derived from an EMBL/GenBank/DDBJ whole genome shotgun (WGS) entry which is preliminary data.</text>
</comment>
<gene>
    <name evidence="3" type="ORF">S01H4_11861</name>
</gene>
<sequence length="150" mass="17327">DAITSASRKLYINELVHLIADWVDKENNKKWQPGDYLLALNYIPQVDVEVAVEAIASEQERYKSLYPNLVDLINRAGYQYLRLKNVPSALEVFRLNISLFPDFWNVYDSYGEALLENGDRDSAIRNFQKALELNPDSKSAQDMLKKLDKE</sequence>
<keyword evidence="2" id="KW-0802">TPR repeat</keyword>
<protein>
    <submittedName>
        <fullName evidence="3">Uncharacterized protein</fullName>
    </submittedName>
</protein>
<dbReference type="PROSITE" id="PS50293">
    <property type="entry name" value="TPR_REGION"/>
    <property type="match status" value="1"/>
</dbReference>
<organism evidence="3">
    <name type="scientific">marine sediment metagenome</name>
    <dbReference type="NCBI Taxonomy" id="412755"/>
    <lineage>
        <taxon>unclassified sequences</taxon>
        <taxon>metagenomes</taxon>
        <taxon>ecological metagenomes</taxon>
    </lineage>
</organism>
<dbReference type="SMART" id="SM00028">
    <property type="entry name" value="TPR"/>
    <property type="match status" value="2"/>
</dbReference>
<dbReference type="Gene3D" id="1.25.40.10">
    <property type="entry name" value="Tetratricopeptide repeat domain"/>
    <property type="match status" value="1"/>
</dbReference>
<proteinExistence type="predicted"/>
<dbReference type="InterPro" id="IPR019734">
    <property type="entry name" value="TPR_rpt"/>
</dbReference>
<evidence type="ECO:0000313" key="3">
    <source>
        <dbReference type="EMBL" id="GAG58415.1"/>
    </source>
</evidence>
<dbReference type="SUPFAM" id="SSF48452">
    <property type="entry name" value="TPR-like"/>
    <property type="match status" value="1"/>
</dbReference>
<dbReference type="Pfam" id="PF07719">
    <property type="entry name" value="TPR_2"/>
    <property type="match status" value="1"/>
</dbReference>
<accession>X0YQ98</accession>
<dbReference type="InterPro" id="IPR011990">
    <property type="entry name" value="TPR-like_helical_dom_sf"/>
</dbReference>
<dbReference type="AlphaFoldDB" id="X0YQ98"/>
<dbReference type="PROSITE" id="PS50005">
    <property type="entry name" value="TPR"/>
    <property type="match status" value="1"/>
</dbReference>
<feature type="non-terminal residue" evidence="3">
    <location>
        <position position="1"/>
    </location>
</feature>
<name>X0YQ98_9ZZZZ</name>
<evidence type="ECO:0000256" key="1">
    <source>
        <dbReference type="ARBA" id="ARBA00022737"/>
    </source>
</evidence>
<evidence type="ECO:0000256" key="2">
    <source>
        <dbReference type="ARBA" id="ARBA00022803"/>
    </source>
</evidence>
<dbReference type="InterPro" id="IPR013105">
    <property type="entry name" value="TPR_2"/>
</dbReference>
<dbReference type="EMBL" id="BART01004900">
    <property type="protein sequence ID" value="GAG58415.1"/>
    <property type="molecule type" value="Genomic_DNA"/>
</dbReference>
<reference evidence="3" key="1">
    <citation type="journal article" date="2014" name="Front. Microbiol.">
        <title>High frequency of phylogenetically diverse reductive dehalogenase-homologous genes in deep subseafloor sedimentary metagenomes.</title>
        <authorList>
            <person name="Kawai M."/>
            <person name="Futagami T."/>
            <person name="Toyoda A."/>
            <person name="Takaki Y."/>
            <person name="Nishi S."/>
            <person name="Hori S."/>
            <person name="Arai W."/>
            <person name="Tsubouchi T."/>
            <person name="Morono Y."/>
            <person name="Uchiyama I."/>
            <person name="Ito T."/>
            <person name="Fujiyama A."/>
            <person name="Inagaki F."/>
            <person name="Takami H."/>
        </authorList>
    </citation>
    <scope>NUCLEOTIDE SEQUENCE</scope>
    <source>
        <strain evidence="3">Expedition CK06-06</strain>
    </source>
</reference>
<keyword evidence="1" id="KW-0677">Repeat</keyword>